<dbReference type="SUPFAM" id="SSF55961">
    <property type="entry name" value="Bet v1-like"/>
    <property type="match status" value="1"/>
</dbReference>
<dbReference type="Gene3D" id="3.30.530.20">
    <property type="match status" value="1"/>
</dbReference>
<dbReference type="InterPro" id="IPR023393">
    <property type="entry name" value="START-like_dom_sf"/>
</dbReference>
<reference evidence="3" key="2">
    <citation type="submission" date="2020-09" db="EMBL/GenBank/DDBJ databases">
        <authorList>
            <person name="Sun Q."/>
            <person name="Zhou Y."/>
        </authorList>
    </citation>
    <scope>NUCLEOTIDE SEQUENCE</scope>
    <source>
        <strain evidence="3">CGMCC 4.7306</strain>
    </source>
</reference>
<reference evidence="3" key="1">
    <citation type="journal article" date="2014" name="Int. J. Syst. Evol. Microbiol.">
        <title>Complete genome sequence of Corynebacterium casei LMG S-19264T (=DSM 44701T), isolated from a smear-ripened cheese.</title>
        <authorList>
            <consortium name="US DOE Joint Genome Institute (JGI-PGF)"/>
            <person name="Walter F."/>
            <person name="Albersmeier A."/>
            <person name="Kalinowski J."/>
            <person name="Ruckert C."/>
        </authorList>
    </citation>
    <scope>NUCLEOTIDE SEQUENCE</scope>
    <source>
        <strain evidence="3">CGMCC 4.7306</strain>
    </source>
</reference>
<accession>A0A917W8D6</accession>
<dbReference type="AlphaFoldDB" id="A0A917W8D6"/>
<dbReference type="RefSeq" id="WP_188896992.1">
    <property type="nucleotide sequence ID" value="NZ_BMMZ01000011.1"/>
</dbReference>
<keyword evidence="4" id="KW-1185">Reference proteome</keyword>
<evidence type="ECO:0000313" key="4">
    <source>
        <dbReference type="Proteomes" id="UP000613840"/>
    </source>
</evidence>
<gene>
    <name evidence="3" type="ORF">GCM10011575_38300</name>
</gene>
<proteinExistence type="inferred from homology"/>
<dbReference type="InterPro" id="IPR013538">
    <property type="entry name" value="ASHA1/2-like_C"/>
</dbReference>
<dbReference type="EMBL" id="BMMZ01000011">
    <property type="protein sequence ID" value="GGL76511.1"/>
    <property type="molecule type" value="Genomic_DNA"/>
</dbReference>
<dbReference type="Proteomes" id="UP000613840">
    <property type="component" value="Unassembled WGS sequence"/>
</dbReference>
<evidence type="ECO:0000256" key="1">
    <source>
        <dbReference type="ARBA" id="ARBA00006817"/>
    </source>
</evidence>
<name>A0A917W8D6_9ACTN</name>
<protein>
    <submittedName>
        <fullName evidence="3">Polyketide cyclase</fullName>
    </submittedName>
</protein>
<sequence length="149" mass="16665">MNATTVPDTIEREITIAAPVDVVWPLVSEPGWWINEGEIREHAIEAIRDNVWKVSDVKHGDWLIEVVGSVEPESVSFRWLAGESDNDQPDQLRTLVEFTLQPVDGGTVVRVVESGFAVGTTDEKRRNTYDANTEGWEQELAAAKAHLEK</sequence>
<comment type="caution">
    <text evidence="3">The sequence shown here is derived from an EMBL/GenBank/DDBJ whole genome shotgun (WGS) entry which is preliminary data.</text>
</comment>
<dbReference type="Pfam" id="PF08327">
    <property type="entry name" value="AHSA1"/>
    <property type="match status" value="1"/>
</dbReference>
<feature type="domain" description="Activator of Hsp90 ATPase homologue 1/2-like C-terminal" evidence="2">
    <location>
        <begin position="18"/>
        <end position="147"/>
    </location>
</feature>
<organism evidence="3 4">
    <name type="scientific">Microlunatus endophyticus</name>
    <dbReference type="NCBI Taxonomy" id="1716077"/>
    <lineage>
        <taxon>Bacteria</taxon>
        <taxon>Bacillati</taxon>
        <taxon>Actinomycetota</taxon>
        <taxon>Actinomycetes</taxon>
        <taxon>Propionibacteriales</taxon>
        <taxon>Propionibacteriaceae</taxon>
        <taxon>Microlunatus</taxon>
    </lineage>
</organism>
<evidence type="ECO:0000313" key="3">
    <source>
        <dbReference type="EMBL" id="GGL76511.1"/>
    </source>
</evidence>
<evidence type="ECO:0000259" key="2">
    <source>
        <dbReference type="Pfam" id="PF08327"/>
    </source>
</evidence>
<comment type="similarity">
    <text evidence="1">Belongs to the AHA1 family.</text>
</comment>